<protein>
    <recommendedName>
        <fullName evidence="4">Chromosome partition protein Smc</fullName>
    </recommendedName>
</protein>
<keyword evidence="1" id="KW-0812">Transmembrane</keyword>
<organism evidence="2 3">
    <name type="scientific">Aquirufa ecclesiirivi</name>
    <dbReference type="NCBI Taxonomy" id="2715124"/>
    <lineage>
        <taxon>Bacteria</taxon>
        <taxon>Pseudomonadati</taxon>
        <taxon>Bacteroidota</taxon>
        <taxon>Cytophagia</taxon>
        <taxon>Cytophagales</taxon>
        <taxon>Flectobacillaceae</taxon>
        <taxon>Aquirufa</taxon>
    </lineage>
</organism>
<evidence type="ECO:0000313" key="2">
    <source>
        <dbReference type="EMBL" id="MCZ2476082.1"/>
    </source>
</evidence>
<name>A0ABT4JIZ8_9BACT</name>
<keyword evidence="1" id="KW-0472">Membrane</keyword>
<evidence type="ECO:0000313" key="3">
    <source>
        <dbReference type="Proteomes" id="UP001321186"/>
    </source>
</evidence>
<feature type="transmembrane region" description="Helical" evidence="1">
    <location>
        <begin position="318"/>
        <end position="341"/>
    </location>
</feature>
<feature type="transmembrane region" description="Helical" evidence="1">
    <location>
        <begin position="353"/>
        <end position="374"/>
    </location>
</feature>
<reference evidence="2 3" key="1">
    <citation type="submission" date="2020-03" db="EMBL/GenBank/DDBJ databases">
        <authorList>
            <person name="Pitt A."/>
            <person name="Hahn M.W."/>
        </authorList>
    </citation>
    <scope>NUCLEOTIDE SEQUENCE [LARGE SCALE GENOMIC DNA]</scope>
    <source>
        <strain evidence="2 3">5A-MARBSE</strain>
    </source>
</reference>
<accession>A0ABT4JIZ8</accession>
<evidence type="ECO:0000256" key="1">
    <source>
        <dbReference type="SAM" id="Phobius"/>
    </source>
</evidence>
<keyword evidence="3" id="KW-1185">Reference proteome</keyword>
<dbReference type="EMBL" id="JAANOH010000004">
    <property type="protein sequence ID" value="MCZ2476082.1"/>
    <property type="molecule type" value="Genomic_DNA"/>
</dbReference>
<comment type="caution">
    <text evidence="2">The sequence shown here is derived from an EMBL/GenBank/DDBJ whole genome shotgun (WGS) entry which is preliminary data.</text>
</comment>
<keyword evidence="1" id="KW-1133">Transmembrane helix</keyword>
<gene>
    <name evidence="2" type="ORF">G9H61_11530</name>
</gene>
<dbReference type="Proteomes" id="UP001321186">
    <property type="component" value="Unassembled WGS sequence"/>
</dbReference>
<sequence length="456" mass="52252">MTPEHKQSILPQLDEFWKLEIDNRVAEVYKDYQDLTTVYIGYYSVTEFTEFSKKAIGQLGQILQSKLFSILPFHYQFQNDFGAGNLRDDLANFITFCLINDFDSAVGHLYRLVYYQVQNGLWDKDQPIDKKKKTEIIDELESKLQLIAEKLRINTNLNQELIAELQAEKTSIIQLVETKNTELSEISNLLPTARKHSDEITRLMTASTDSNQQITGLLNQQNSNLETVKTKLEEEKTVYVTFQKDLKDLKDSYKTEIDTSIKKNADFEKLLTSVLDRSSTFDQRILVLNELIGKEGAVKLFSTFNDRKIELEKPVKHWANIVFATGTIALVLIVGVFTNFFGCVGGLPTSVDWQYLIINSLKSLPVMIVLFFTIKQYAKERSFQEEYAFRSAIALTIQAYGDIAGKNKEDLISKAVASIYTMPTIMKEKSSFFSFRSKLLTDSIRELNETIKNIKG</sequence>
<dbReference type="RefSeq" id="WP_269010622.1">
    <property type="nucleotide sequence ID" value="NZ_JAANOH010000004.1"/>
</dbReference>
<evidence type="ECO:0008006" key="4">
    <source>
        <dbReference type="Google" id="ProtNLM"/>
    </source>
</evidence>
<proteinExistence type="predicted"/>